<proteinExistence type="inferred from homology"/>
<keyword evidence="3 9" id="KW-0732">Signal</keyword>
<evidence type="ECO:0000256" key="8">
    <source>
        <dbReference type="PROSITE-ProRule" id="PRU00555"/>
    </source>
</evidence>
<comment type="similarity">
    <text evidence="1 9">Belongs to the lysophospholipase family.</text>
</comment>
<dbReference type="PROSITE" id="PS51210">
    <property type="entry name" value="PLA2C"/>
    <property type="match status" value="1"/>
</dbReference>
<evidence type="ECO:0000256" key="9">
    <source>
        <dbReference type="RuleBase" id="RU362103"/>
    </source>
</evidence>
<keyword evidence="12" id="KW-1185">Reference proteome</keyword>
<dbReference type="SMART" id="SM00022">
    <property type="entry name" value="PLAc"/>
    <property type="match status" value="1"/>
</dbReference>
<dbReference type="GeneID" id="63780353"/>
<evidence type="ECO:0000313" key="12">
    <source>
        <dbReference type="Proteomes" id="UP000193689"/>
    </source>
</evidence>
<feature type="chain" id="PRO_5011817701" description="Lysophospholipase" evidence="9">
    <location>
        <begin position="20"/>
        <end position="585"/>
    </location>
</feature>
<dbReference type="GO" id="GO:0046475">
    <property type="term" value="P:glycerophospholipid catabolic process"/>
    <property type="evidence" value="ECO:0007669"/>
    <property type="project" value="TreeGrafter"/>
</dbReference>
<organism evidence="11 12">
    <name type="scientific">Pseudomassariella vexata</name>
    <dbReference type="NCBI Taxonomy" id="1141098"/>
    <lineage>
        <taxon>Eukaryota</taxon>
        <taxon>Fungi</taxon>
        <taxon>Dikarya</taxon>
        <taxon>Ascomycota</taxon>
        <taxon>Pezizomycotina</taxon>
        <taxon>Sordariomycetes</taxon>
        <taxon>Xylariomycetidae</taxon>
        <taxon>Amphisphaeriales</taxon>
        <taxon>Pseudomassariaceae</taxon>
        <taxon>Pseudomassariella</taxon>
    </lineage>
</organism>
<dbReference type="InParanoid" id="A0A1Y2DQK5"/>
<keyword evidence="5 8" id="KW-0442">Lipid degradation</keyword>
<keyword evidence="7" id="KW-0325">Glycoprotein</keyword>
<evidence type="ECO:0000256" key="5">
    <source>
        <dbReference type="ARBA" id="ARBA00022963"/>
    </source>
</evidence>
<dbReference type="OrthoDB" id="4084751at2759"/>
<evidence type="ECO:0000313" key="11">
    <source>
        <dbReference type="EMBL" id="ORY61540.1"/>
    </source>
</evidence>
<dbReference type="InterPro" id="IPR002642">
    <property type="entry name" value="LysoPLipase_cat_dom"/>
</dbReference>
<keyword evidence="4 8" id="KW-0378">Hydrolase</keyword>
<dbReference type="GO" id="GO:0005783">
    <property type="term" value="C:endoplasmic reticulum"/>
    <property type="evidence" value="ECO:0007669"/>
    <property type="project" value="TreeGrafter"/>
</dbReference>
<dbReference type="GO" id="GO:0005829">
    <property type="term" value="C:cytosol"/>
    <property type="evidence" value="ECO:0007669"/>
    <property type="project" value="TreeGrafter"/>
</dbReference>
<name>A0A1Y2DQK5_9PEZI</name>
<evidence type="ECO:0000256" key="4">
    <source>
        <dbReference type="ARBA" id="ARBA00022801"/>
    </source>
</evidence>
<evidence type="ECO:0000256" key="2">
    <source>
        <dbReference type="ARBA" id="ARBA00013274"/>
    </source>
</evidence>
<evidence type="ECO:0000256" key="3">
    <source>
        <dbReference type="ARBA" id="ARBA00022729"/>
    </source>
</evidence>
<dbReference type="GO" id="GO:0004623">
    <property type="term" value="F:phospholipase A2 activity"/>
    <property type="evidence" value="ECO:0007669"/>
    <property type="project" value="TreeGrafter"/>
</dbReference>
<dbReference type="GO" id="GO:0004622">
    <property type="term" value="F:phosphatidylcholine lysophospholipase activity"/>
    <property type="evidence" value="ECO:0007669"/>
    <property type="project" value="UniProtKB-EC"/>
</dbReference>
<dbReference type="AlphaFoldDB" id="A0A1Y2DQK5"/>
<dbReference type="Gene3D" id="3.40.1090.10">
    <property type="entry name" value="Cytosolic phospholipase A2 catalytic domain"/>
    <property type="match status" value="1"/>
</dbReference>
<dbReference type="SUPFAM" id="SSF52151">
    <property type="entry name" value="FabD/lysophospholipase-like"/>
    <property type="match status" value="1"/>
</dbReference>
<comment type="caution">
    <text evidence="11">The sequence shown here is derived from an EMBL/GenBank/DDBJ whole genome shotgun (WGS) entry which is preliminary data.</text>
</comment>
<dbReference type="RefSeq" id="XP_040713617.1">
    <property type="nucleotide sequence ID" value="XM_040864141.1"/>
</dbReference>
<keyword evidence="6 8" id="KW-0443">Lipid metabolism</keyword>
<accession>A0A1Y2DQK5</accession>
<dbReference type="Pfam" id="PF01735">
    <property type="entry name" value="PLA2_B"/>
    <property type="match status" value="1"/>
</dbReference>
<evidence type="ECO:0000259" key="10">
    <source>
        <dbReference type="PROSITE" id="PS51210"/>
    </source>
</evidence>
<evidence type="ECO:0000256" key="6">
    <source>
        <dbReference type="ARBA" id="ARBA00023098"/>
    </source>
</evidence>
<feature type="domain" description="PLA2c" evidence="10">
    <location>
        <begin position="51"/>
        <end position="560"/>
    </location>
</feature>
<dbReference type="Proteomes" id="UP000193689">
    <property type="component" value="Unassembled WGS sequence"/>
</dbReference>
<dbReference type="InterPro" id="IPR016035">
    <property type="entry name" value="Acyl_Trfase/lysoPLipase"/>
</dbReference>
<evidence type="ECO:0000256" key="7">
    <source>
        <dbReference type="ARBA" id="ARBA00023180"/>
    </source>
</evidence>
<dbReference type="PANTHER" id="PTHR10728">
    <property type="entry name" value="CYTOSOLIC PHOSPHOLIPASE A2"/>
    <property type="match status" value="1"/>
</dbReference>
<gene>
    <name evidence="11" type="ORF">BCR38DRAFT_487290</name>
</gene>
<dbReference type="EMBL" id="MCFJ01000010">
    <property type="protein sequence ID" value="ORY61540.1"/>
    <property type="molecule type" value="Genomic_DNA"/>
</dbReference>
<evidence type="ECO:0000256" key="1">
    <source>
        <dbReference type="ARBA" id="ARBA00008780"/>
    </source>
</evidence>
<protein>
    <recommendedName>
        <fullName evidence="2 9">Lysophospholipase</fullName>
        <ecNumber evidence="2 9">3.1.1.5</ecNumber>
    </recommendedName>
</protein>
<dbReference type="STRING" id="1141098.A0A1Y2DQK5"/>
<sequence length="585" mass="62849">MSCFLRTFALCSALTLSLAAPAPAPALAPAARIPAEVGKRITSNYQPIDTTCPATSLVRAADGISTAEQAYITARKAVADKALAAWLLKQSSAFDTSSLPTVGLTTSGGGYRSLLVGAGFYQGLDSRDTDETTGGLVQSLTYQAGLSGGSWFLSSLAGNNWPTVSYLKANLWEDAFDNSLLVPANIFSIDGLTQYAVIVGELSAKEEAGYDTTLVDPYGRLLSYQLLEGTHGGSSVRLSGLADLGNFKSYNVPYPIITTIGVPAATGECWPDLDAPIYEFHPYEYGSWDTGIAAFTDSLYMGSSLNAGVPAGDSCTAQYDNLGYILGTSSNLFNALCSIIDSVNSTTDLSETLEGMIPHDSVFNDLFGIYPNPFYKFEQSSSVVNDKYLTLADGGETNQNNPIWPFIQNGGRSVDVLIVNDNSADTDDNFPNGTEILTTYQRAQEVGLTKMPYIPSVDTFVSQGLNKRATFFGCDEPETTLMVFVPNVDYTFASNTATSKLSYSADETNAMIANGLQVATQGGEEGWPLCLACAVMSRGGDLPVDPLIVISMALRQSTLRRRTQREMRNTQRKAIPAWSLRRRCK</sequence>
<dbReference type="EC" id="3.1.1.5" evidence="2 9"/>
<feature type="signal peptide" evidence="9">
    <location>
        <begin position="1"/>
        <end position="19"/>
    </location>
</feature>
<comment type="catalytic activity">
    <reaction evidence="9">
        <text>a 1-acyl-sn-glycero-3-phosphocholine + H2O = sn-glycerol 3-phosphocholine + a fatty acid + H(+)</text>
        <dbReference type="Rhea" id="RHEA:15177"/>
        <dbReference type="ChEBI" id="CHEBI:15377"/>
        <dbReference type="ChEBI" id="CHEBI:15378"/>
        <dbReference type="ChEBI" id="CHEBI:16870"/>
        <dbReference type="ChEBI" id="CHEBI:28868"/>
        <dbReference type="ChEBI" id="CHEBI:58168"/>
        <dbReference type="EC" id="3.1.1.5"/>
    </reaction>
</comment>
<reference evidence="11 12" key="1">
    <citation type="submission" date="2016-07" db="EMBL/GenBank/DDBJ databases">
        <title>Pervasive Adenine N6-methylation of Active Genes in Fungi.</title>
        <authorList>
            <consortium name="DOE Joint Genome Institute"/>
            <person name="Mondo S.J."/>
            <person name="Dannebaum R.O."/>
            <person name="Kuo R.C."/>
            <person name="Labutti K."/>
            <person name="Haridas S."/>
            <person name="Kuo A."/>
            <person name="Salamov A."/>
            <person name="Ahrendt S.R."/>
            <person name="Lipzen A."/>
            <person name="Sullivan W."/>
            <person name="Andreopoulos W.B."/>
            <person name="Clum A."/>
            <person name="Lindquist E."/>
            <person name="Daum C."/>
            <person name="Ramamoorthy G.K."/>
            <person name="Gryganskyi A."/>
            <person name="Culley D."/>
            <person name="Magnuson J.K."/>
            <person name="James T.Y."/>
            <person name="O'Malley M.A."/>
            <person name="Stajich J.E."/>
            <person name="Spatafora J.W."/>
            <person name="Visel A."/>
            <person name="Grigoriev I.V."/>
        </authorList>
    </citation>
    <scope>NUCLEOTIDE SEQUENCE [LARGE SCALE GENOMIC DNA]</scope>
    <source>
        <strain evidence="11 12">CBS 129021</strain>
    </source>
</reference>
<dbReference type="PANTHER" id="PTHR10728:SF33">
    <property type="entry name" value="LYSOPHOSPHOLIPASE 1-RELATED"/>
    <property type="match status" value="1"/>
</dbReference>